<evidence type="ECO:0000256" key="1">
    <source>
        <dbReference type="ARBA" id="ARBA00004903"/>
    </source>
</evidence>
<dbReference type="PANTHER" id="PTHR48069:SF3">
    <property type="entry name" value="DIHYDROFOLATE REDUCTASE"/>
    <property type="match status" value="1"/>
</dbReference>
<evidence type="ECO:0000256" key="3">
    <source>
        <dbReference type="ARBA" id="ARBA00012856"/>
    </source>
</evidence>
<dbReference type="CDD" id="cd00209">
    <property type="entry name" value="DHFR"/>
    <property type="match status" value="1"/>
</dbReference>
<dbReference type="EC" id="1.5.1.3" evidence="3 8"/>
<dbReference type="PROSITE" id="PS00075">
    <property type="entry name" value="DHFR_1"/>
    <property type="match status" value="1"/>
</dbReference>
<name>A0A560FI46_9PROT</name>
<dbReference type="GO" id="GO:0046655">
    <property type="term" value="P:folic acid metabolic process"/>
    <property type="evidence" value="ECO:0007669"/>
    <property type="project" value="TreeGrafter"/>
</dbReference>
<dbReference type="EMBL" id="VITN01000005">
    <property type="protein sequence ID" value="TWB21283.1"/>
    <property type="molecule type" value="Genomic_DNA"/>
</dbReference>
<evidence type="ECO:0000256" key="6">
    <source>
        <dbReference type="ARBA" id="ARBA00023002"/>
    </source>
</evidence>
<keyword evidence="5 8" id="KW-0521">NADP</keyword>
<evidence type="ECO:0000256" key="9">
    <source>
        <dbReference type="RuleBase" id="RU004474"/>
    </source>
</evidence>
<organism evidence="11 12">
    <name type="scientific">Nitrospirillum amazonense</name>
    <dbReference type="NCBI Taxonomy" id="28077"/>
    <lineage>
        <taxon>Bacteria</taxon>
        <taxon>Pseudomonadati</taxon>
        <taxon>Pseudomonadota</taxon>
        <taxon>Alphaproteobacteria</taxon>
        <taxon>Rhodospirillales</taxon>
        <taxon>Azospirillaceae</taxon>
        <taxon>Nitrospirillum</taxon>
    </lineage>
</organism>
<evidence type="ECO:0000256" key="2">
    <source>
        <dbReference type="ARBA" id="ARBA00009539"/>
    </source>
</evidence>
<comment type="caution">
    <text evidence="11">The sequence shown here is derived from an EMBL/GenBank/DDBJ whole genome shotgun (WGS) entry which is preliminary data.</text>
</comment>
<accession>A0A560FI46</accession>
<evidence type="ECO:0000256" key="5">
    <source>
        <dbReference type="ARBA" id="ARBA00022857"/>
    </source>
</evidence>
<dbReference type="Proteomes" id="UP000319859">
    <property type="component" value="Unassembled WGS sequence"/>
</dbReference>
<dbReference type="GO" id="GO:0046452">
    <property type="term" value="P:dihydrofolate metabolic process"/>
    <property type="evidence" value="ECO:0007669"/>
    <property type="project" value="TreeGrafter"/>
</dbReference>
<feature type="domain" description="DHFR" evidence="10">
    <location>
        <begin position="13"/>
        <end position="181"/>
    </location>
</feature>
<evidence type="ECO:0000313" key="12">
    <source>
        <dbReference type="Proteomes" id="UP000319859"/>
    </source>
</evidence>
<dbReference type="InterPro" id="IPR024072">
    <property type="entry name" value="DHFR-like_dom_sf"/>
</dbReference>
<dbReference type="InterPro" id="IPR001796">
    <property type="entry name" value="DHFR_dom"/>
</dbReference>
<evidence type="ECO:0000256" key="7">
    <source>
        <dbReference type="ARBA" id="ARBA00025067"/>
    </source>
</evidence>
<sequence>MTDSPSIPLASIPLALIAAVSTNNVIGVENRLPWRLKGDLKYFKEMTLGKPVVMGRRTWESIGAKPLPGRTNIIVTHKQDYRAHGGVVCHSLDAALSQARLIAAADGAAEVMVIGGELLFATALKTAHRLYLTEVHASPEGDAFFPTFDRAEWREVSRRDVPALEVEVDPAPAHSFVVLERA</sequence>
<dbReference type="OrthoDB" id="9804315at2"/>
<dbReference type="AlphaFoldDB" id="A0A560FI46"/>
<evidence type="ECO:0000259" key="10">
    <source>
        <dbReference type="PROSITE" id="PS51330"/>
    </source>
</evidence>
<dbReference type="PRINTS" id="PR00070">
    <property type="entry name" value="DHFR"/>
</dbReference>
<dbReference type="GO" id="GO:0006730">
    <property type="term" value="P:one-carbon metabolic process"/>
    <property type="evidence" value="ECO:0007669"/>
    <property type="project" value="UniProtKB-KW"/>
</dbReference>
<dbReference type="Gene3D" id="3.40.430.10">
    <property type="entry name" value="Dihydrofolate Reductase, subunit A"/>
    <property type="match status" value="1"/>
</dbReference>
<dbReference type="Pfam" id="PF00186">
    <property type="entry name" value="DHFR_1"/>
    <property type="match status" value="1"/>
</dbReference>
<comment type="function">
    <text evidence="7 8">Key enzyme in folate metabolism. Catalyzes an essential reaction for de novo glycine and purine synthesis, and for DNA precursor synthesis.</text>
</comment>
<proteinExistence type="inferred from homology"/>
<evidence type="ECO:0000313" key="11">
    <source>
        <dbReference type="EMBL" id="TWB21283.1"/>
    </source>
</evidence>
<dbReference type="GO" id="GO:0070401">
    <property type="term" value="F:NADP+ binding"/>
    <property type="evidence" value="ECO:0007669"/>
    <property type="project" value="UniProtKB-ARBA"/>
</dbReference>
<evidence type="ECO:0000256" key="8">
    <source>
        <dbReference type="PIRNR" id="PIRNR000194"/>
    </source>
</evidence>
<dbReference type="InterPro" id="IPR012259">
    <property type="entry name" value="DHFR"/>
</dbReference>
<keyword evidence="6 8" id="KW-0560">Oxidoreductase</keyword>
<comment type="pathway">
    <text evidence="1 8">Cofactor biosynthesis; tetrahydrofolate biosynthesis; 5,6,7,8-tetrahydrofolate from 7,8-dihydrofolate: step 1/1.</text>
</comment>
<dbReference type="GO" id="GO:0046654">
    <property type="term" value="P:tetrahydrofolate biosynthetic process"/>
    <property type="evidence" value="ECO:0007669"/>
    <property type="project" value="UniProtKB-UniPathway"/>
</dbReference>
<dbReference type="SUPFAM" id="SSF53597">
    <property type="entry name" value="Dihydrofolate reductase-like"/>
    <property type="match status" value="1"/>
</dbReference>
<keyword evidence="4 8" id="KW-0554">One-carbon metabolism</keyword>
<dbReference type="InterPro" id="IPR017925">
    <property type="entry name" value="DHFR_CS"/>
</dbReference>
<protein>
    <recommendedName>
        <fullName evidence="3 8">Dihydrofolate reductase</fullName>
        <ecNumber evidence="3 8">1.5.1.3</ecNumber>
    </recommendedName>
</protein>
<dbReference type="PIRSF" id="PIRSF000194">
    <property type="entry name" value="DHFR"/>
    <property type="match status" value="1"/>
</dbReference>
<evidence type="ECO:0000256" key="4">
    <source>
        <dbReference type="ARBA" id="ARBA00022563"/>
    </source>
</evidence>
<dbReference type="GO" id="GO:0005829">
    <property type="term" value="C:cytosol"/>
    <property type="evidence" value="ECO:0007669"/>
    <property type="project" value="TreeGrafter"/>
</dbReference>
<gene>
    <name evidence="11" type="ORF">FBZ89_105154</name>
</gene>
<dbReference type="PANTHER" id="PTHR48069">
    <property type="entry name" value="DIHYDROFOLATE REDUCTASE"/>
    <property type="match status" value="1"/>
</dbReference>
<dbReference type="PROSITE" id="PS51330">
    <property type="entry name" value="DHFR_2"/>
    <property type="match status" value="1"/>
</dbReference>
<dbReference type="GO" id="GO:0004146">
    <property type="term" value="F:dihydrofolate reductase activity"/>
    <property type="evidence" value="ECO:0007669"/>
    <property type="project" value="UniProtKB-EC"/>
</dbReference>
<comment type="catalytic activity">
    <reaction evidence="8">
        <text>(6S)-5,6,7,8-tetrahydrofolate + NADP(+) = 7,8-dihydrofolate + NADPH + H(+)</text>
        <dbReference type="Rhea" id="RHEA:15009"/>
        <dbReference type="ChEBI" id="CHEBI:15378"/>
        <dbReference type="ChEBI" id="CHEBI:57451"/>
        <dbReference type="ChEBI" id="CHEBI:57453"/>
        <dbReference type="ChEBI" id="CHEBI:57783"/>
        <dbReference type="ChEBI" id="CHEBI:58349"/>
        <dbReference type="EC" id="1.5.1.3"/>
    </reaction>
</comment>
<reference evidence="11 12" key="1">
    <citation type="submission" date="2019-06" db="EMBL/GenBank/DDBJ databases">
        <title>Genomic Encyclopedia of Type Strains, Phase IV (KMG-V): Genome sequencing to study the core and pangenomes of soil and plant-associated prokaryotes.</title>
        <authorList>
            <person name="Whitman W."/>
        </authorList>
    </citation>
    <scope>NUCLEOTIDE SEQUENCE [LARGE SCALE GENOMIC DNA]</scope>
    <source>
        <strain evidence="11 12">BR 11880</strain>
    </source>
</reference>
<comment type="similarity">
    <text evidence="2 8 9">Belongs to the dihydrofolate reductase family.</text>
</comment>
<dbReference type="FunFam" id="3.40.430.10:FF:000001">
    <property type="entry name" value="Dihydrofolate reductase"/>
    <property type="match status" value="1"/>
</dbReference>
<dbReference type="UniPathway" id="UPA00077">
    <property type="reaction ID" value="UER00158"/>
</dbReference>